<feature type="transmembrane region" description="Helical" evidence="2">
    <location>
        <begin position="282"/>
        <end position="306"/>
    </location>
</feature>
<evidence type="ECO:0000313" key="4">
    <source>
        <dbReference type="EMBL" id="SHK56530.1"/>
    </source>
</evidence>
<dbReference type="AlphaFoldDB" id="A0A1M6THW1"/>
<sequence>MSPIISVLLWRRMRPLGLVLLMATGPVQAQVQQGTLQILHWPASEEELRQVMGEEGGPWLRVEVLPFLDSLVLGYRYEVVGDTVHATFTLAWYPATWGLYRGRRVLWDQMPGEVQLQAMHVRIRFAVQGRPVAAWPLRFDSLALGPWPEVFASDTYSFPAQEVFGWVPSDSLAAWLAAGMAPDSLMLEWIAFTGQEAGGVQAQSMVRVYPEPPFIEVILDSEMVMRQGASKRATVEGRPRQTGRSAERSRVRREGGGRSSGRGWFRGKADDAEEEEEEHETLLPAALVGVAVVAMVAVAGGGLGYAGNLKRTPIGVTGGVLRTGWGMLWQVSMNKAVLDRSRTRPEELAVRLLGFAGWLAPRVQPALAVGMRWQEHRGNRRAFPVVVAGLVWRADPVVLMGGTDLVGGGLEVSVVLNLRQLLRY</sequence>
<reference evidence="5" key="1">
    <citation type="submission" date="2016-11" db="EMBL/GenBank/DDBJ databases">
        <authorList>
            <person name="Varghese N."/>
            <person name="Submissions S."/>
        </authorList>
    </citation>
    <scope>NUCLEOTIDE SEQUENCE [LARGE SCALE GENOMIC DNA]</scope>
    <source>
        <strain evidence="5">DSM 22212</strain>
    </source>
</reference>
<name>A0A1M6THW1_9BACT</name>
<dbReference type="OrthoDB" id="1493241at2"/>
<evidence type="ECO:0000313" key="5">
    <source>
        <dbReference type="Proteomes" id="UP000185812"/>
    </source>
</evidence>
<evidence type="ECO:0000256" key="3">
    <source>
        <dbReference type="SAM" id="SignalP"/>
    </source>
</evidence>
<feature type="chain" id="PRO_5012793819" evidence="3">
    <location>
        <begin position="30"/>
        <end position="424"/>
    </location>
</feature>
<feature type="compositionally biased region" description="Basic and acidic residues" evidence="1">
    <location>
        <begin position="233"/>
        <end position="256"/>
    </location>
</feature>
<keyword evidence="3" id="KW-0732">Signal</keyword>
<keyword evidence="2" id="KW-1133">Transmembrane helix</keyword>
<protein>
    <submittedName>
        <fullName evidence="4">Uncharacterized protein</fullName>
    </submittedName>
</protein>
<dbReference type="STRING" id="633813.SAMN04488087_1402"/>
<dbReference type="RefSeq" id="WP_072715264.1">
    <property type="nucleotide sequence ID" value="NZ_FRAU01000004.1"/>
</dbReference>
<organism evidence="4 5">
    <name type="scientific">Rhodothermus profundi</name>
    <dbReference type="NCBI Taxonomy" id="633813"/>
    <lineage>
        <taxon>Bacteria</taxon>
        <taxon>Pseudomonadati</taxon>
        <taxon>Rhodothermota</taxon>
        <taxon>Rhodothermia</taxon>
        <taxon>Rhodothermales</taxon>
        <taxon>Rhodothermaceae</taxon>
        <taxon>Rhodothermus</taxon>
    </lineage>
</organism>
<feature type="signal peptide" evidence="3">
    <location>
        <begin position="1"/>
        <end position="29"/>
    </location>
</feature>
<evidence type="ECO:0000256" key="2">
    <source>
        <dbReference type="SAM" id="Phobius"/>
    </source>
</evidence>
<keyword evidence="5" id="KW-1185">Reference proteome</keyword>
<evidence type="ECO:0000256" key="1">
    <source>
        <dbReference type="SAM" id="MobiDB-lite"/>
    </source>
</evidence>
<keyword evidence="2" id="KW-0472">Membrane</keyword>
<feature type="region of interest" description="Disordered" evidence="1">
    <location>
        <begin position="229"/>
        <end position="278"/>
    </location>
</feature>
<gene>
    <name evidence="4" type="ORF">SAMN04488087_1402</name>
</gene>
<keyword evidence="2" id="KW-0812">Transmembrane</keyword>
<proteinExistence type="predicted"/>
<dbReference type="EMBL" id="FRAU01000004">
    <property type="protein sequence ID" value="SHK56530.1"/>
    <property type="molecule type" value="Genomic_DNA"/>
</dbReference>
<accession>A0A1M6THW1</accession>
<dbReference type="Proteomes" id="UP000185812">
    <property type="component" value="Unassembled WGS sequence"/>
</dbReference>